<feature type="transmembrane region" description="Helical" evidence="10">
    <location>
        <begin position="199"/>
        <end position="217"/>
    </location>
</feature>
<dbReference type="InterPro" id="IPR002610">
    <property type="entry name" value="Peptidase_S54_rhomboid-like"/>
</dbReference>
<evidence type="ECO:0000256" key="8">
    <source>
        <dbReference type="ARBA" id="ARBA00022989"/>
    </source>
</evidence>
<comment type="catalytic activity">
    <reaction evidence="1 10">
        <text>Cleaves type-1 transmembrane domains using a catalytic dyad composed of serine and histidine that are contributed by different transmembrane domains.</text>
        <dbReference type="EC" id="3.4.21.105"/>
    </reaction>
</comment>
<keyword evidence="9 10" id="KW-0472">Membrane</keyword>
<comment type="caution">
    <text evidence="10">Lacks conserved residue(s) required for the propagation of feature annotation.</text>
</comment>
<dbReference type="InParanoid" id="A0BRV6"/>
<dbReference type="HOGENOM" id="CLU_1242175_0_0_1"/>
<evidence type="ECO:0000256" key="7">
    <source>
        <dbReference type="ARBA" id="ARBA00022825"/>
    </source>
</evidence>
<evidence type="ECO:0000313" key="12">
    <source>
        <dbReference type="EMBL" id="CAK61273.1"/>
    </source>
</evidence>
<dbReference type="eggNOG" id="KOG2289">
    <property type="taxonomic scope" value="Eukaryota"/>
</dbReference>
<feature type="transmembrane region" description="Helical" evidence="10">
    <location>
        <begin position="155"/>
        <end position="172"/>
    </location>
</feature>
<feature type="transmembrane region" description="Helical" evidence="10">
    <location>
        <begin position="20"/>
        <end position="53"/>
    </location>
</feature>
<comment type="function">
    <text evidence="10">Serine protease involved in intramembrane proteolysis.</text>
</comment>
<dbReference type="OMA" id="MIQITIQ"/>
<comment type="similarity">
    <text evidence="3 10">Belongs to the peptidase S54 family.</text>
</comment>
<evidence type="ECO:0000256" key="10">
    <source>
        <dbReference type="RuleBase" id="RU362115"/>
    </source>
</evidence>
<organism evidence="12 13">
    <name type="scientific">Paramecium tetraurelia</name>
    <dbReference type="NCBI Taxonomy" id="5888"/>
    <lineage>
        <taxon>Eukaryota</taxon>
        <taxon>Sar</taxon>
        <taxon>Alveolata</taxon>
        <taxon>Ciliophora</taxon>
        <taxon>Intramacronucleata</taxon>
        <taxon>Oligohymenophorea</taxon>
        <taxon>Peniculida</taxon>
        <taxon>Parameciidae</taxon>
        <taxon>Paramecium</taxon>
    </lineage>
</organism>
<evidence type="ECO:0000256" key="3">
    <source>
        <dbReference type="ARBA" id="ARBA00009045"/>
    </source>
</evidence>
<dbReference type="Gene3D" id="1.20.1540.10">
    <property type="entry name" value="Rhomboid-like"/>
    <property type="match status" value="1"/>
</dbReference>
<dbReference type="EMBL" id="CT868012">
    <property type="protein sequence ID" value="CAK61273.1"/>
    <property type="molecule type" value="Genomic_DNA"/>
</dbReference>
<evidence type="ECO:0000313" key="13">
    <source>
        <dbReference type="Proteomes" id="UP000000600"/>
    </source>
</evidence>
<feature type="transmembrane region" description="Helical" evidence="10">
    <location>
        <begin position="130"/>
        <end position="148"/>
    </location>
</feature>
<dbReference type="EC" id="3.4.21.105" evidence="10"/>
<dbReference type="InterPro" id="IPR022764">
    <property type="entry name" value="Peptidase_S54_rhomboid_dom"/>
</dbReference>
<keyword evidence="13" id="KW-1185">Reference proteome</keyword>
<dbReference type="RefSeq" id="XP_001428671.1">
    <property type="nucleotide sequence ID" value="XM_001428634.1"/>
</dbReference>
<evidence type="ECO:0000256" key="1">
    <source>
        <dbReference type="ARBA" id="ARBA00000156"/>
    </source>
</evidence>
<protein>
    <recommendedName>
        <fullName evidence="10">Rhomboid-like protease</fullName>
        <ecNumber evidence="10">3.4.21.105</ecNumber>
    </recommendedName>
</protein>
<dbReference type="InterPro" id="IPR035952">
    <property type="entry name" value="Rhomboid-like_sf"/>
</dbReference>
<dbReference type="Proteomes" id="UP000000600">
    <property type="component" value="Unassembled WGS sequence"/>
</dbReference>
<dbReference type="GO" id="GO:0006508">
    <property type="term" value="P:proteolysis"/>
    <property type="evidence" value="ECO:0007669"/>
    <property type="project" value="UniProtKB-KW"/>
</dbReference>
<accession>A0BRV6</accession>
<evidence type="ECO:0000256" key="2">
    <source>
        <dbReference type="ARBA" id="ARBA00004141"/>
    </source>
</evidence>
<keyword evidence="5 10" id="KW-0812">Transmembrane</keyword>
<dbReference type="STRING" id="5888.A0BRV6"/>
<reference evidence="12 13" key="1">
    <citation type="journal article" date="2006" name="Nature">
        <title>Global trends of whole-genome duplications revealed by the ciliate Paramecium tetraurelia.</title>
        <authorList>
            <consortium name="Genoscope"/>
            <person name="Aury J.-M."/>
            <person name="Jaillon O."/>
            <person name="Duret L."/>
            <person name="Noel B."/>
            <person name="Jubin C."/>
            <person name="Porcel B.M."/>
            <person name="Segurens B."/>
            <person name="Daubin V."/>
            <person name="Anthouard V."/>
            <person name="Aiach N."/>
            <person name="Arnaiz O."/>
            <person name="Billaut A."/>
            <person name="Beisson J."/>
            <person name="Blanc I."/>
            <person name="Bouhouche K."/>
            <person name="Camara F."/>
            <person name="Duharcourt S."/>
            <person name="Guigo R."/>
            <person name="Gogendeau D."/>
            <person name="Katinka M."/>
            <person name="Keller A.-M."/>
            <person name="Kissmehl R."/>
            <person name="Klotz C."/>
            <person name="Koll F."/>
            <person name="Le Moue A."/>
            <person name="Lepere C."/>
            <person name="Malinsky S."/>
            <person name="Nowacki M."/>
            <person name="Nowak J.K."/>
            <person name="Plattner H."/>
            <person name="Poulain J."/>
            <person name="Ruiz F."/>
            <person name="Serrano V."/>
            <person name="Zagulski M."/>
            <person name="Dessen P."/>
            <person name="Betermier M."/>
            <person name="Weissenbach J."/>
            <person name="Scarpelli C."/>
            <person name="Schachter V."/>
            <person name="Sperling L."/>
            <person name="Meyer E."/>
            <person name="Cohen J."/>
            <person name="Wincker P."/>
        </authorList>
    </citation>
    <scope>NUCLEOTIDE SEQUENCE [LARGE SCALE GENOMIC DNA]</scope>
    <source>
        <strain evidence="12 13">Stock d4-2</strain>
    </source>
</reference>
<keyword evidence="7 10" id="KW-0720">Serine protease</keyword>
<keyword evidence="4 10" id="KW-0645">Protease</keyword>
<dbReference type="OrthoDB" id="418595at2759"/>
<gene>
    <name evidence="12" type="ORF">GSPATT00031504001</name>
</gene>
<dbReference type="GO" id="GO:0004252">
    <property type="term" value="F:serine-type endopeptidase activity"/>
    <property type="evidence" value="ECO:0007669"/>
    <property type="project" value="InterPro"/>
</dbReference>
<evidence type="ECO:0000256" key="9">
    <source>
        <dbReference type="ARBA" id="ARBA00023136"/>
    </source>
</evidence>
<feature type="domain" description="Peptidase S54 rhomboid" evidence="11">
    <location>
        <begin position="65"/>
        <end position="193"/>
    </location>
</feature>
<dbReference type="Pfam" id="PF01694">
    <property type="entry name" value="Rhomboid"/>
    <property type="match status" value="1"/>
</dbReference>
<keyword evidence="8 10" id="KW-1133">Transmembrane helix</keyword>
<keyword evidence="6 10" id="KW-0378">Hydrolase</keyword>
<comment type="subcellular location">
    <subcellularLocation>
        <location evidence="2 10">Membrane</location>
        <topology evidence="2 10">Multi-pass membrane protein</topology>
    </subcellularLocation>
</comment>
<dbReference type="GO" id="GO:0016020">
    <property type="term" value="C:membrane"/>
    <property type="evidence" value="ECO:0007669"/>
    <property type="project" value="UniProtKB-SubCell"/>
</dbReference>
<evidence type="ECO:0000256" key="5">
    <source>
        <dbReference type="ARBA" id="ARBA00022692"/>
    </source>
</evidence>
<proteinExistence type="inferred from homology"/>
<feature type="transmembrane region" description="Helical" evidence="10">
    <location>
        <begin position="106"/>
        <end position="124"/>
    </location>
</feature>
<dbReference type="PANTHER" id="PTHR22936:SF69">
    <property type="entry name" value="RHOMBOID-LIKE PROTEIN"/>
    <property type="match status" value="1"/>
</dbReference>
<evidence type="ECO:0000256" key="6">
    <source>
        <dbReference type="ARBA" id="ARBA00022801"/>
    </source>
</evidence>
<dbReference type="KEGG" id="ptm:GSPATT00031504001"/>
<evidence type="ECO:0000256" key="4">
    <source>
        <dbReference type="ARBA" id="ARBA00022670"/>
    </source>
</evidence>
<dbReference type="PANTHER" id="PTHR22936">
    <property type="entry name" value="RHOMBOID-RELATED"/>
    <property type="match status" value="1"/>
</dbReference>
<dbReference type="AlphaFoldDB" id="A0BRV6"/>
<dbReference type="SUPFAM" id="SSF144091">
    <property type="entry name" value="Rhomboid-like"/>
    <property type="match status" value="1"/>
</dbReference>
<evidence type="ECO:0000259" key="11">
    <source>
        <dbReference type="Pfam" id="PF01694"/>
    </source>
</evidence>
<dbReference type="GeneID" id="5014455"/>
<sequence length="223" mass="25330">MMLYNDDDFFSNRQKKEFRINATIVISMIQITIQAVIMVIKGVSHFCILYYAGSKHTPSIKYHYHFHRLFNPIFLHGGNGHLLSNLLSQLLLCYSYENRNGTQDFLLLYFIAGIGGNIASALYFPTATGVGASGAIFGFLGYQLAYLIKTKQPQEKYYGILIVLCIQILLIFEPHTHIDYSAHFGGFFVGILWYQKQKALIGLLVLLGCACIFMIDVPDQRYC</sequence>
<name>A0BRV6_PARTE</name>